<dbReference type="InterPro" id="IPR033308">
    <property type="entry name" value="PGAP5/Cdc1/Ted1"/>
</dbReference>
<protein>
    <recommendedName>
        <fullName evidence="5">Calcineurin-like phosphoesterase domain-containing protein</fullName>
    </recommendedName>
</protein>
<dbReference type="PANTHER" id="PTHR13315:SF4">
    <property type="entry name" value="METALLOPHOSPHOESTERASE, ISOFORM E"/>
    <property type="match status" value="1"/>
</dbReference>
<evidence type="ECO:0000256" key="2">
    <source>
        <dbReference type="SAM" id="Phobius"/>
    </source>
</evidence>
<accession>A0A433Q887</accession>
<keyword evidence="1 2" id="KW-0472">Membrane</keyword>
<proteinExistence type="predicted"/>
<gene>
    <name evidence="3" type="ORF">BC938DRAFT_471383</name>
</gene>
<dbReference type="GO" id="GO:0016020">
    <property type="term" value="C:membrane"/>
    <property type="evidence" value="ECO:0007669"/>
    <property type="project" value="GOC"/>
</dbReference>
<dbReference type="Proteomes" id="UP000274822">
    <property type="component" value="Unassembled WGS sequence"/>
</dbReference>
<dbReference type="AlphaFoldDB" id="A0A433Q887"/>
<evidence type="ECO:0008006" key="5">
    <source>
        <dbReference type="Google" id="ProtNLM"/>
    </source>
</evidence>
<dbReference type="GO" id="GO:0005783">
    <property type="term" value="C:endoplasmic reticulum"/>
    <property type="evidence" value="ECO:0007669"/>
    <property type="project" value="TreeGrafter"/>
</dbReference>
<name>A0A433Q887_9FUNG</name>
<dbReference type="GO" id="GO:0006506">
    <property type="term" value="P:GPI anchor biosynthetic process"/>
    <property type="evidence" value="ECO:0007669"/>
    <property type="project" value="InterPro"/>
</dbReference>
<evidence type="ECO:0000313" key="4">
    <source>
        <dbReference type="Proteomes" id="UP000274822"/>
    </source>
</evidence>
<dbReference type="EMBL" id="RBNJ01011519">
    <property type="protein sequence ID" value="RUS25986.1"/>
    <property type="molecule type" value="Genomic_DNA"/>
</dbReference>
<keyword evidence="2" id="KW-0812">Transmembrane</keyword>
<organism evidence="3 4">
    <name type="scientific">Jimgerdemannia flammicorona</name>
    <dbReference type="NCBI Taxonomy" id="994334"/>
    <lineage>
        <taxon>Eukaryota</taxon>
        <taxon>Fungi</taxon>
        <taxon>Fungi incertae sedis</taxon>
        <taxon>Mucoromycota</taxon>
        <taxon>Mucoromycotina</taxon>
        <taxon>Endogonomycetes</taxon>
        <taxon>Endogonales</taxon>
        <taxon>Endogonaceae</taxon>
        <taxon>Jimgerdemannia</taxon>
    </lineage>
</organism>
<evidence type="ECO:0000313" key="3">
    <source>
        <dbReference type="EMBL" id="RUS25986.1"/>
    </source>
</evidence>
<evidence type="ECO:0000256" key="1">
    <source>
        <dbReference type="ARBA" id="ARBA00023136"/>
    </source>
</evidence>
<dbReference type="InterPro" id="IPR029052">
    <property type="entry name" value="Metallo-depent_PP-like"/>
</dbReference>
<reference evidence="3 4" key="1">
    <citation type="journal article" date="2018" name="New Phytol.">
        <title>Phylogenomics of Endogonaceae and evolution of mycorrhizas within Mucoromycota.</title>
        <authorList>
            <person name="Chang Y."/>
            <person name="Desiro A."/>
            <person name="Na H."/>
            <person name="Sandor L."/>
            <person name="Lipzen A."/>
            <person name="Clum A."/>
            <person name="Barry K."/>
            <person name="Grigoriev I.V."/>
            <person name="Martin F.M."/>
            <person name="Stajich J.E."/>
            <person name="Smith M.E."/>
            <person name="Bonito G."/>
            <person name="Spatafora J.W."/>
        </authorList>
    </citation>
    <scope>NUCLEOTIDE SEQUENCE [LARGE SCALE GENOMIC DNA]</scope>
    <source>
        <strain evidence="3 4">AD002</strain>
    </source>
</reference>
<keyword evidence="2" id="KW-1133">Transmembrane helix</keyword>
<dbReference type="SUPFAM" id="SSF56300">
    <property type="entry name" value="Metallo-dependent phosphatases"/>
    <property type="match status" value="1"/>
</dbReference>
<comment type="caution">
    <text evidence="3">The sequence shown here is derived from an EMBL/GenBank/DDBJ whole genome shotgun (WGS) entry which is preliminary data.</text>
</comment>
<feature type="transmembrane region" description="Helical" evidence="2">
    <location>
        <begin position="230"/>
        <end position="253"/>
    </location>
</feature>
<keyword evidence="4" id="KW-1185">Reference proteome</keyword>
<feature type="non-terminal residue" evidence="3">
    <location>
        <position position="284"/>
    </location>
</feature>
<dbReference type="PANTHER" id="PTHR13315">
    <property type="entry name" value="METALLO PHOSPHOESTERASE RELATED"/>
    <property type="match status" value="1"/>
</dbReference>
<sequence length="284" mass="31226">MAAASGPTTTYGMPSLLDSDRSSVCRAGRIRQTYTTSRETTTSDLATTCGCRRWIDSGDVFTPAVNFLDAVSTPTLPRILLTHVPLYRPDSTSCGPLRRMQNTINQGTGHQYQNLVTPELTTRILRTTRPNLVFSGDDHDYCEIRHYEEIEKPGEMGGRVQIDAVEVTVSTFSMAQGVRRPGYVLLSLFNPDTLKSSPEEPDRPREIPEMPVDGGTPTFMHVLCLLPDQLVVYAGYGVMAGLTILAILGVAVTRFQAGLERAMGNREEFEMPLFLGRGGEGGYE</sequence>